<dbReference type="PRINTS" id="PR00220">
    <property type="entry name" value="SYNAPTOPHYSN"/>
</dbReference>
<dbReference type="Proteomes" id="UP000694382">
    <property type="component" value="Unassembled WGS sequence"/>
</dbReference>
<dbReference type="PANTHER" id="PTHR10306:SF9">
    <property type="entry name" value="SYNAPTOPHYSIN-LIKE PROTEIN 1"/>
    <property type="match status" value="1"/>
</dbReference>
<evidence type="ECO:0000256" key="1">
    <source>
        <dbReference type="SAM" id="MobiDB-lite"/>
    </source>
</evidence>
<feature type="transmembrane region" description="Helical" evidence="2">
    <location>
        <begin position="101"/>
        <end position="123"/>
    </location>
</feature>
<dbReference type="InterPro" id="IPR001285">
    <property type="entry name" value="Synaptophysin/porin"/>
</dbReference>
<protein>
    <recommendedName>
        <fullName evidence="5">MARVEL domain-containing protein</fullName>
    </recommendedName>
</protein>
<sequence>MAAPRVSLGALKEPLGLSRGLQWFFSIFAFATCGGFEGSVTFSVTCAGGDNATRVTNVTAAYGYPFRLNQAVFQPSLTHLCNHTWPRDVHLVGDFSSASRFFVGVAVGAFLYSLGALGLYLGYLHLYRCAGSRLPLLDPRTCCSPVSVPLSGSAPPVPGPRRSATCAGRRPRPSPTAPASPARARHAHGGAGRVRGLRVPQPPALGRRLLVRLQGDASAPPGPGPRAQPRPHVTTPLPNTFVAVPILGAGLKIGGVGRTLGEGLCALGCGGGEGWGRGGMGDTDLRDLGGS</sequence>
<keyword evidence="2" id="KW-1133">Transmembrane helix</keyword>
<accession>A0A8U8AYE3</accession>
<dbReference type="GO" id="GO:0030672">
    <property type="term" value="C:synaptic vesicle membrane"/>
    <property type="evidence" value="ECO:0007669"/>
    <property type="project" value="TreeGrafter"/>
</dbReference>
<feature type="region of interest" description="Disordered" evidence="1">
    <location>
        <begin position="150"/>
        <end position="200"/>
    </location>
</feature>
<dbReference type="PANTHER" id="PTHR10306">
    <property type="entry name" value="SYNAPTOPHYSIN"/>
    <property type="match status" value="1"/>
</dbReference>
<evidence type="ECO:0000313" key="4">
    <source>
        <dbReference type="Proteomes" id="UP000694382"/>
    </source>
</evidence>
<evidence type="ECO:0008006" key="5">
    <source>
        <dbReference type="Google" id="ProtNLM"/>
    </source>
</evidence>
<keyword evidence="2" id="KW-0812">Transmembrane</keyword>
<keyword evidence="2" id="KW-0472">Membrane</keyword>
<proteinExistence type="predicted"/>
<reference evidence="3" key="2">
    <citation type="submission" date="2025-09" db="UniProtKB">
        <authorList>
            <consortium name="Ensembl"/>
        </authorList>
    </citation>
    <scope>IDENTIFICATION</scope>
</reference>
<dbReference type="Ensembl" id="ENSCPVT00000028660.1">
    <property type="protein sequence ID" value="ENSCPVP00000025036.1"/>
    <property type="gene ID" value="ENSCPVG00000017925.1"/>
</dbReference>
<evidence type="ECO:0000256" key="2">
    <source>
        <dbReference type="SAM" id="Phobius"/>
    </source>
</evidence>
<organism evidence="3 4">
    <name type="scientific">Geospiza parvula</name>
    <name type="common">Small tree-finch</name>
    <name type="synonym">Camarhynchus parvulus</name>
    <dbReference type="NCBI Taxonomy" id="87175"/>
    <lineage>
        <taxon>Eukaryota</taxon>
        <taxon>Metazoa</taxon>
        <taxon>Chordata</taxon>
        <taxon>Craniata</taxon>
        <taxon>Vertebrata</taxon>
        <taxon>Euteleostomi</taxon>
        <taxon>Archelosauria</taxon>
        <taxon>Archosauria</taxon>
        <taxon>Dinosauria</taxon>
        <taxon>Saurischia</taxon>
        <taxon>Theropoda</taxon>
        <taxon>Coelurosauria</taxon>
        <taxon>Aves</taxon>
        <taxon>Neognathae</taxon>
        <taxon>Neoaves</taxon>
        <taxon>Telluraves</taxon>
        <taxon>Australaves</taxon>
        <taxon>Passeriformes</taxon>
        <taxon>Thraupidae</taxon>
        <taxon>Camarhynchus</taxon>
    </lineage>
</organism>
<dbReference type="AlphaFoldDB" id="A0A8U8AYE3"/>
<keyword evidence="4" id="KW-1185">Reference proteome</keyword>
<evidence type="ECO:0000313" key="3">
    <source>
        <dbReference type="Ensembl" id="ENSCPVP00000025036.1"/>
    </source>
</evidence>
<reference evidence="3" key="1">
    <citation type="submission" date="2025-08" db="UniProtKB">
        <authorList>
            <consortium name="Ensembl"/>
        </authorList>
    </citation>
    <scope>IDENTIFICATION</scope>
</reference>
<name>A0A8U8AYE3_GEOPR</name>